<proteinExistence type="predicted"/>
<comment type="caution">
    <text evidence="8">The sequence shown here is derived from an EMBL/GenBank/DDBJ whole genome shotgun (WGS) entry which is preliminary data.</text>
</comment>
<dbReference type="GO" id="GO:0005737">
    <property type="term" value="C:cytoplasm"/>
    <property type="evidence" value="ECO:0007669"/>
    <property type="project" value="UniProtKB-SubCell"/>
</dbReference>
<dbReference type="Pfam" id="PF00307">
    <property type="entry name" value="CH"/>
    <property type="match status" value="1"/>
</dbReference>
<feature type="coiled-coil region" evidence="5">
    <location>
        <begin position="1389"/>
        <end position="1416"/>
    </location>
</feature>
<organism evidence="8 9">
    <name type="scientific">Panicum virgatum</name>
    <name type="common">Blackwell switchgrass</name>
    <dbReference type="NCBI Taxonomy" id="38727"/>
    <lineage>
        <taxon>Eukaryota</taxon>
        <taxon>Viridiplantae</taxon>
        <taxon>Streptophyta</taxon>
        <taxon>Embryophyta</taxon>
        <taxon>Tracheophyta</taxon>
        <taxon>Spermatophyta</taxon>
        <taxon>Magnoliopsida</taxon>
        <taxon>Liliopsida</taxon>
        <taxon>Poales</taxon>
        <taxon>Poaceae</taxon>
        <taxon>PACMAD clade</taxon>
        <taxon>Panicoideae</taxon>
        <taxon>Panicodae</taxon>
        <taxon>Paniceae</taxon>
        <taxon>Panicinae</taxon>
        <taxon>Panicum</taxon>
        <taxon>Panicum sect. Hiantes</taxon>
    </lineage>
</organism>
<dbReference type="InterPro" id="IPR027417">
    <property type="entry name" value="P-loop_NTPase"/>
</dbReference>
<feature type="region of interest" description="Disordered" evidence="6">
    <location>
        <begin position="1"/>
        <end position="87"/>
    </location>
</feature>
<dbReference type="Proteomes" id="UP000823388">
    <property type="component" value="Chromosome 2N"/>
</dbReference>
<evidence type="ECO:0000259" key="7">
    <source>
        <dbReference type="PROSITE" id="PS50021"/>
    </source>
</evidence>
<dbReference type="SMART" id="SM00015">
    <property type="entry name" value="IQ"/>
    <property type="match status" value="9"/>
</dbReference>
<keyword evidence="3" id="KW-0677">Repeat</keyword>
<dbReference type="Pfam" id="PF00612">
    <property type="entry name" value="IQ"/>
    <property type="match status" value="8"/>
</dbReference>
<reference evidence="8" key="1">
    <citation type="submission" date="2020-05" db="EMBL/GenBank/DDBJ databases">
        <title>WGS assembly of Panicum virgatum.</title>
        <authorList>
            <person name="Lovell J.T."/>
            <person name="Jenkins J."/>
            <person name="Shu S."/>
            <person name="Juenger T.E."/>
            <person name="Schmutz J."/>
        </authorList>
    </citation>
    <scope>NUCLEOTIDE SEQUENCE</scope>
    <source>
        <strain evidence="8">AP13</strain>
    </source>
</reference>
<dbReference type="InterPro" id="IPR051185">
    <property type="entry name" value="ASPM"/>
</dbReference>
<keyword evidence="9" id="KW-1185">Reference proteome</keyword>
<keyword evidence="2" id="KW-0963">Cytoplasm</keyword>
<dbReference type="Gene3D" id="1.25.10.10">
    <property type="entry name" value="Leucine-rich Repeat Variant"/>
    <property type="match status" value="1"/>
</dbReference>
<feature type="domain" description="Calponin-homology (CH)" evidence="7">
    <location>
        <begin position="372"/>
        <end position="494"/>
    </location>
</feature>
<keyword evidence="5" id="KW-0175">Coiled coil</keyword>
<dbReference type="CDD" id="cd21223">
    <property type="entry name" value="CH_ASPM_rpt1"/>
    <property type="match status" value="1"/>
</dbReference>
<dbReference type="Gene3D" id="1.20.5.190">
    <property type="match status" value="5"/>
</dbReference>
<dbReference type="SUPFAM" id="SSF47576">
    <property type="entry name" value="Calponin-homology domain, CH-domain"/>
    <property type="match status" value="1"/>
</dbReference>
<dbReference type="InterPro" id="IPR001715">
    <property type="entry name" value="CH_dom"/>
</dbReference>
<dbReference type="OrthoDB" id="2148418at2759"/>
<protein>
    <recommendedName>
        <fullName evidence="7">Calponin-homology (CH) domain-containing protein</fullName>
    </recommendedName>
</protein>
<evidence type="ECO:0000313" key="9">
    <source>
        <dbReference type="Proteomes" id="UP000823388"/>
    </source>
</evidence>
<dbReference type="GO" id="GO:0007051">
    <property type="term" value="P:spindle organization"/>
    <property type="evidence" value="ECO:0007669"/>
    <property type="project" value="TreeGrafter"/>
</dbReference>
<dbReference type="GO" id="GO:0000922">
    <property type="term" value="C:spindle pole"/>
    <property type="evidence" value="ECO:0007669"/>
    <property type="project" value="TreeGrafter"/>
</dbReference>
<evidence type="ECO:0000256" key="1">
    <source>
        <dbReference type="ARBA" id="ARBA00004496"/>
    </source>
</evidence>
<evidence type="ECO:0000313" key="8">
    <source>
        <dbReference type="EMBL" id="KAG2637345.1"/>
    </source>
</evidence>
<evidence type="ECO:0000256" key="6">
    <source>
        <dbReference type="SAM" id="MobiDB-lite"/>
    </source>
</evidence>
<dbReference type="GO" id="GO:0051295">
    <property type="term" value="P:establishment of meiotic spindle localization"/>
    <property type="evidence" value="ECO:0007669"/>
    <property type="project" value="TreeGrafter"/>
</dbReference>
<dbReference type="PANTHER" id="PTHR22706">
    <property type="entry name" value="ASSEMBLY FACTOR FOR SPINDLE MICROTUBULES"/>
    <property type="match status" value="1"/>
</dbReference>
<evidence type="ECO:0000256" key="2">
    <source>
        <dbReference type="ARBA" id="ARBA00022490"/>
    </source>
</evidence>
<dbReference type="Gene3D" id="1.10.418.10">
    <property type="entry name" value="Calponin-like domain"/>
    <property type="match status" value="1"/>
</dbReference>
<feature type="compositionally biased region" description="Basic and acidic residues" evidence="6">
    <location>
        <begin position="151"/>
        <end position="163"/>
    </location>
</feature>
<keyword evidence="4" id="KW-0112">Calmodulin-binding</keyword>
<feature type="region of interest" description="Disordered" evidence="6">
    <location>
        <begin position="132"/>
        <end position="163"/>
    </location>
</feature>
<dbReference type="PANTHER" id="PTHR22706:SF1">
    <property type="entry name" value="ASSEMBLY FACTOR FOR SPINDLE MICROTUBULES"/>
    <property type="match status" value="1"/>
</dbReference>
<feature type="compositionally biased region" description="Basic and acidic residues" evidence="6">
    <location>
        <begin position="69"/>
        <end position="87"/>
    </location>
</feature>
<dbReference type="PROSITE" id="PS50096">
    <property type="entry name" value="IQ"/>
    <property type="match status" value="6"/>
</dbReference>
<evidence type="ECO:0000256" key="3">
    <source>
        <dbReference type="ARBA" id="ARBA00022737"/>
    </source>
</evidence>
<feature type="region of interest" description="Disordered" evidence="6">
    <location>
        <begin position="805"/>
        <end position="831"/>
    </location>
</feature>
<dbReference type="GO" id="GO:0000278">
    <property type="term" value="P:mitotic cell cycle"/>
    <property type="evidence" value="ECO:0007669"/>
    <property type="project" value="TreeGrafter"/>
</dbReference>
<dbReference type="SUPFAM" id="SSF52540">
    <property type="entry name" value="P-loop containing nucleoside triphosphate hydrolases"/>
    <property type="match status" value="1"/>
</dbReference>
<evidence type="ECO:0000256" key="5">
    <source>
        <dbReference type="SAM" id="Coils"/>
    </source>
</evidence>
<comment type="subcellular location">
    <subcellularLocation>
        <location evidence="1">Cytoplasm</location>
    </subcellularLocation>
</comment>
<dbReference type="InterPro" id="IPR036872">
    <property type="entry name" value="CH_dom_sf"/>
</dbReference>
<dbReference type="InterPro" id="IPR016024">
    <property type="entry name" value="ARM-type_fold"/>
</dbReference>
<evidence type="ECO:0000256" key="4">
    <source>
        <dbReference type="ARBA" id="ARBA00022860"/>
    </source>
</evidence>
<dbReference type="InterPro" id="IPR011989">
    <property type="entry name" value="ARM-like"/>
</dbReference>
<accession>A0A8T0VRC9</accession>
<dbReference type="SUPFAM" id="SSF48371">
    <property type="entry name" value="ARM repeat"/>
    <property type="match status" value="1"/>
</dbReference>
<feature type="compositionally biased region" description="Basic and acidic residues" evidence="6">
    <location>
        <begin position="132"/>
        <end position="141"/>
    </location>
</feature>
<dbReference type="GO" id="GO:0005516">
    <property type="term" value="F:calmodulin binding"/>
    <property type="evidence" value="ECO:0007669"/>
    <property type="project" value="UniProtKB-KW"/>
</dbReference>
<name>A0A8T0VRC9_PANVG</name>
<dbReference type="EMBL" id="CM029040">
    <property type="protein sequence ID" value="KAG2637345.1"/>
    <property type="molecule type" value="Genomic_DNA"/>
</dbReference>
<gene>
    <name evidence="8" type="ORF">PVAP13_2NG513900</name>
</gene>
<dbReference type="InterPro" id="IPR000048">
    <property type="entry name" value="IQ_motif_EF-hand-BS"/>
</dbReference>
<sequence length="1442" mass="163495">MSRREPAASPFRDLSNLRTPRPNPKHVPASPTFFTASKTPLQAPTPTPLRLRRPGDGAPTPTPLGRRLRALEVDQSRSARRAESGRERALRSFAASASSWLSLLLRDPAACGCSPAATGTAAAAQPCAAGERDALGGDRARGVRSPKRRRGGGDRGGEKRKEMTPAMIAALRDSLREVCSLDDVTERMGRYMSKGACEEVLVMIFQVCKSIDEGRLKMKAQCPLVTDLRLKEKATRIFMCYNPDWLRIGLHIVHGGDSLMQCGLGKRDKEVHFLKLILEKQMFSQIMTAKFCAHKKVVEGHNVQGYSEASGNIILKRIFLFVAALDRAKIESALPLEAGIDGLDGGSPLLFCHQGQVKSSRQIIQESLGEAMHGEGDLLMHLATMGYKLNYQQPALSEYDFTVRSLFEDLQDGIILCRIVQLLISDASIILNVIAPSDTKKKRLSNCTTAIRYIKQARVPLSDPDGVTISAEDIITGDKELILSLLWNLFIHKQLPLLASTSLSRELTRLGVPLMSMEQRMPENKSHMVLLYDWVQVIRSKYGITVESSPQFDRRALNCLVNYYLNIDVFPNEETQTGCRKELFTCHELDTLTDITSCPSSKMGKVFADVLQDIPGSNILADGVLIDEKSAILLLAFLSSHLTNDKRLDQLKNLINMRLHYESPQTNISARYRSGGKNDVKYQLHQRDNKDGSCTNQEWAATIIQSQTRSFIAKNKYCKRKKAIFILQGAMKAWSATTLKRNRCPLTAAATTWQAHENYNRYFICIMERNRFVQMRKSAIIIQQAVRVWIRGRKRLENNEPFERYEFPEGKTPSKTSSIAPSPQEHCSGDDKTIASATSWQHCEHVDTLKASAAAHILSFDGMDSLGSTASQQLDNKQSNSIISATQPCKSGHESIPRPSSPLNMFESSCKSTARSQLCEVETPNVISVRKLASEDDMDYSSNISSQAFLEHQQLVSTRIGLPICKESLTAQRIQSAYRIFLNNRNLRITAAIKIQSHWRCYSVHKCFTRQVQAIVGIQTSVRLSLCRQACQRNQLSAVLIQRVVRGWLARKRLLGSSSLQTYTRLCVLDQCQQRKCHQSLELKIVLHSVIRLQRWWRKFLFHQSVRTSVISIQSFVRGWLARKRVNRIVCCINIIQRWWRKVLFLESRTRAVTIIQTHFRRWVARQDAIKTRNCITTIQRWWRKVLFLKLRRRAVIVIQAHFRGWVARQAAFRTRKVVTTIQSFVKAFLVRKASKQEVAHIRSRLQKSSSQVDDSMRLINRLVAALSQLRQSRSTHRIRQACTTLSTATEYSKKCCETLVTAGAVDILLKQIHLLNRGIPDQEILKQVFLTFRNIARYPNLRQVLVNTPESVEIIFQELLRSKSAGFFFIASDVLKKLCESKGGHETARALHHHIKMLRNLVQDLEKKVELDKRNGRTGVVKENNLRRLREAATLYHLLTW</sequence>
<dbReference type="PROSITE" id="PS50021">
    <property type="entry name" value="CH"/>
    <property type="match status" value="1"/>
</dbReference>